<feature type="transmembrane region" description="Helical" evidence="2">
    <location>
        <begin position="107"/>
        <end position="125"/>
    </location>
</feature>
<feature type="transmembrane region" description="Helical" evidence="2">
    <location>
        <begin position="137"/>
        <end position="154"/>
    </location>
</feature>
<organism evidence="3 4">
    <name type="scientific">Polarella glacialis</name>
    <name type="common">Dinoflagellate</name>
    <dbReference type="NCBI Taxonomy" id="89957"/>
    <lineage>
        <taxon>Eukaryota</taxon>
        <taxon>Sar</taxon>
        <taxon>Alveolata</taxon>
        <taxon>Dinophyceae</taxon>
        <taxon>Suessiales</taxon>
        <taxon>Suessiaceae</taxon>
        <taxon>Polarella</taxon>
    </lineage>
</organism>
<dbReference type="EMBL" id="CAJNNV010024285">
    <property type="protein sequence ID" value="CAE8609334.1"/>
    <property type="molecule type" value="Genomic_DNA"/>
</dbReference>
<evidence type="ECO:0000313" key="4">
    <source>
        <dbReference type="Proteomes" id="UP000654075"/>
    </source>
</evidence>
<dbReference type="Proteomes" id="UP000654075">
    <property type="component" value="Unassembled WGS sequence"/>
</dbReference>
<feature type="region of interest" description="Disordered" evidence="1">
    <location>
        <begin position="416"/>
        <end position="460"/>
    </location>
</feature>
<protein>
    <submittedName>
        <fullName evidence="3">Uncharacterized protein</fullName>
    </submittedName>
</protein>
<reference evidence="3" key="1">
    <citation type="submission" date="2021-02" db="EMBL/GenBank/DDBJ databases">
        <authorList>
            <person name="Dougan E. K."/>
            <person name="Rhodes N."/>
            <person name="Thang M."/>
            <person name="Chan C."/>
        </authorList>
    </citation>
    <scope>NUCLEOTIDE SEQUENCE</scope>
</reference>
<evidence type="ECO:0000256" key="1">
    <source>
        <dbReference type="SAM" id="MobiDB-lite"/>
    </source>
</evidence>
<sequence length="617" mass="68599">MICIVCDPARSFFFAGCLAMFSVHVLILIRTCRCPSFKWLVHRAGALLKQQDSPDLVSRCVSVQMGIRRVTRLRKAIFTISNIQCILPLVGFVQHVWEPDAYKHGTFSQWCLMLLIWVLATIVNVRPSILQKRSVELVFSLSMASLTVFVILSGNSRRHVMFSVWALFPFRLVLNVAYFRPRSAAFWNLLHMLTTTYVYAVHEVSACDLLDLRAFVFHELASCASVMGLVYGMERVNSAELRREIEGRAMNNQSLAARSLLRIVCDIVIELDSELALTEDVPGLSAILMMTSGRSTKGTPLHHFIPDEEDKAQLKQKMCASSEEPNQHAGAFHTRLMDSFGSIICVEIFHVKYERIDEKAHYLVGLREFADVPPIVGHEIRHPSDFEHYSAAMSEVGGDSLSDAFIGMGDGATAPSTMAAKSTTTTTNNNNDATMTGSLVGTPDTAQASPESNDGGKFPMVQPRVSSSELIASALCRKDELILRQELAAASGDWQRSSVSSFKSQERLSFPELRSTRPEVHDFSILDAMQAWNLHIPRKVCCPFHAHVLELRACVKRLGRSQCTRSFPPPCPPSDWQCGHCGLIDEDFENPPWLCIVCGSSSGGPSPSRVETTRTQL</sequence>
<evidence type="ECO:0000313" key="3">
    <source>
        <dbReference type="EMBL" id="CAE8609334.1"/>
    </source>
</evidence>
<feature type="compositionally biased region" description="Low complexity" evidence="1">
    <location>
        <begin position="416"/>
        <end position="436"/>
    </location>
</feature>
<dbReference type="AlphaFoldDB" id="A0A813F960"/>
<name>A0A813F960_POLGL</name>
<accession>A0A813F960</accession>
<dbReference type="OrthoDB" id="434741at2759"/>
<comment type="caution">
    <text evidence="3">The sequence shown here is derived from an EMBL/GenBank/DDBJ whole genome shotgun (WGS) entry which is preliminary data.</text>
</comment>
<keyword evidence="2" id="KW-0472">Membrane</keyword>
<evidence type="ECO:0000256" key="2">
    <source>
        <dbReference type="SAM" id="Phobius"/>
    </source>
</evidence>
<gene>
    <name evidence="3" type="ORF">PGLA1383_LOCUS27161</name>
</gene>
<keyword evidence="2" id="KW-0812">Transmembrane</keyword>
<feature type="transmembrane region" description="Helical" evidence="2">
    <location>
        <begin position="12"/>
        <end position="29"/>
    </location>
</feature>
<keyword evidence="2" id="KW-1133">Transmembrane helix</keyword>
<proteinExistence type="predicted"/>
<feature type="transmembrane region" description="Helical" evidence="2">
    <location>
        <begin position="76"/>
        <end position="95"/>
    </location>
</feature>
<keyword evidence="4" id="KW-1185">Reference proteome</keyword>